<name>A0A4Y2BZQ1_ARAVE</name>
<dbReference type="AlphaFoldDB" id="A0A4Y2BZQ1"/>
<feature type="non-terminal residue" evidence="1">
    <location>
        <position position="1"/>
    </location>
</feature>
<keyword evidence="2" id="KW-1185">Reference proteome</keyword>
<accession>A0A4Y2BZQ1</accession>
<sequence length="129" mass="14712">LFSVFELPANDYAIGSTFIVQKIIFSPVVASCYVTGLESPDQTNARFTLLVLSIIALKVSFRTKSKKVYNFVIDFFPVSCTVFEIETLTQLFIARWRCSRSHRVAYGHFTIPRHHVYGNICRRSQVNVG</sequence>
<evidence type="ECO:0000313" key="1">
    <source>
        <dbReference type="EMBL" id="GBL96826.1"/>
    </source>
</evidence>
<proteinExistence type="predicted"/>
<reference evidence="1 2" key="1">
    <citation type="journal article" date="2019" name="Sci. Rep.">
        <title>Orb-weaving spider Araneus ventricosus genome elucidates the spidroin gene catalogue.</title>
        <authorList>
            <person name="Kono N."/>
            <person name="Nakamura H."/>
            <person name="Ohtoshi R."/>
            <person name="Moran D.A.P."/>
            <person name="Shinohara A."/>
            <person name="Yoshida Y."/>
            <person name="Fujiwara M."/>
            <person name="Mori M."/>
            <person name="Tomita M."/>
            <person name="Arakawa K."/>
        </authorList>
    </citation>
    <scope>NUCLEOTIDE SEQUENCE [LARGE SCALE GENOMIC DNA]</scope>
</reference>
<protein>
    <submittedName>
        <fullName evidence="1">Uncharacterized protein</fullName>
    </submittedName>
</protein>
<dbReference type="Proteomes" id="UP000499080">
    <property type="component" value="Unassembled WGS sequence"/>
</dbReference>
<organism evidence="1 2">
    <name type="scientific">Araneus ventricosus</name>
    <name type="common">Orbweaver spider</name>
    <name type="synonym">Epeira ventricosa</name>
    <dbReference type="NCBI Taxonomy" id="182803"/>
    <lineage>
        <taxon>Eukaryota</taxon>
        <taxon>Metazoa</taxon>
        <taxon>Ecdysozoa</taxon>
        <taxon>Arthropoda</taxon>
        <taxon>Chelicerata</taxon>
        <taxon>Arachnida</taxon>
        <taxon>Araneae</taxon>
        <taxon>Araneomorphae</taxon>
        <taxon>Entelegynae</taxon>
        <taxon>Araneoidea</taxon>
        <taxon>Araneidae</taxon>
        <taxon>Araneus</taxon>
    </lineage>
</organism>
<comment type="caution">
    <text evidence="1">The sequence shown here is derived from an EMBL/GenBank/DDBJ whole genome shotgun (WGS) entry which is preliminary data.</text>
</comment>
<dbReference type="EMBL" id="BGPR01000124">
    <property type="protein sequence ID" value="GBL96826.1"/>
    <property type="molecule type" value="Genomic_DNA"/>
</dbReference>
<evidence type="ECO:0000313" key="2">
    <source>
        <dbReference type="Proteomes" id="UP000499080"/>
    </source>
</evidence>
<gene>
    <name evidence="1" type="ORF">AVEN_118949_1</name>
</gene>